<name>A0A922SJ40_SPOEX</name>
<sequence>MTDIDVVWVGPHLASRNRICSACATTCCSMLSHANARYRIPQIKKAIAQKALYHVCANSDECNDGLICGTPNVTGTTPLHLRVHPPSEKICLCDVDSGFTEKEHACNDAEILKTSLLAIFVVSCIRKILAN</sequence>
<dbReference type="Proteomes" id="UP000814243">
    <property type="component" value="Unassembled WGS sequence"/>
</dbReference>
<evidence type="ECO:0000313" key="1">
    <source>
        <dbReference type="EMBL" id="KAH9639466.1"/>
    </source>
</evidence>
<gene>
    <name evidence="1" type="ORF">HF086_000004</name>
</gene>
<dbReference type="AlphaFoldDB" id="A0A922SJ40"/>
<proteinExistence type="predicted"/>
<comment type="caution">
    <text evidence="1">The sequence shown here is derived from an EMBL/GenBank/DDBJ whole genome shotgun (WGS) entry which is preliminary data.</text>
</comment>
<evidence type="ECO:0000313" key="2">
    <source>
        <dbReference type="Proteomes" id="UP000814243"/>
    </source>
</evidence>
<accession>A0A922SJ40</accession>
<reference evidence="1" key="1">
    <citation type="journal article" date="2021" name="G3 (Bethesda)">
        <title>Genome and transcriptome analysis of the beet armyworm Spodoptera exigua reveals targets for pest control. .</title>
        <authorList>
            <person name="Simon S."/>
            <person name="Breeschoten T."/>
            <person name="Jansen H.J."/>
            <person name="Dirks R.P."/>
            <person name="Schranz M.E."/>
            <person name="Ros V.I.D."/>
        </authorList>
    </citation>
    <scope>NUCLEOTIDE SEQUENCE</scope>
    <source>
        <strain evidence="1">TB_SE_WUR_2020</strain>
    </source>
</reference>
<organism evidence="1 2">
    <name type="scientific">Spodoptera exigua</name>
    <name type="common">Beet armyworm</name>
    <name type="synonym">Noctua fulgens</name>
    <dbReference type="NCBI Taxonomy" id="7107"/>
    <lineage>
        <taxon>Eukaryota</taxon>
        <taxon>Metazoa</taxon>
        <taxon>Ecdysozoa</taxon>
        <taxon>Arthropoda</taxon>
        <taxon>Hexapoda</taxon>
        <taxon>Insecta</taxon>
        <taxon>Pterygota</taxon>
        <taxon>Neoptera</taxon>
        <taxon>Endopterygota</taxon>
        <taxon>Lepidoptera</taxon>
        <taxon>Glossata</taxon>
        <taxon>Ditrysia</taxon>
        <taxon>Noctuoidea</taxon>
        <taxon>Noctuidae</taxon>
        <taxon>Amphipyrinae</taxon>
        <taxon>Spodoptera</taxon>
    </lineage>
</organism>
<protein>
    <submittedName>
        <fullName evidence="1">Uncharacterized protein</fullName>
    </submittedName>
</protein>
<dbReference type="EMBL" id="JACEFF010000341">
    <property type="protein sequence ID" value="KAH9639466.1"/>
    <property type="molecule type" value="Genomic_DNA"/>
</dbReference>